<proteinExistence type="predicted"/>
<accession>A0ABQ9WVD3</accession>
<reference evidence="1 2" key="1">
    <citation type="journal article" date="2022" name="bioRxiv">
        <title>Genomics of Preaxostyla Flagellates Illuminates Evolutionary Transitions and the Path Towards Mitochondrial Loss.</title>
        <authorList>
            <person name="Novak L.V.F."/>
            <person name="Treitli S.C."/>
            <person name="Pyrih J."/>
            <person name="Halakuc P."/>
            <person name="Pipaliya S.V."/>
            <person name="Vacek V."/>
            <person name="Brzon O."/>
            <person name="Soukal P."/>
            <person name="Eme L."/>
            <person name="Dacks J.B."/>
            <person name="Karnkowska A."/>
            <person name="Elias M."/>
            <person name="Hampl V."/>
        </authorList>
    </citation>
    <scope>NUCLEOTIDE SEQUENCE [LARGE SCALE GENOMIC DNA]</scope>
    <source>
        <strain evidence="1">NAU3</strain>
        <tissue evidence="1">Gut</tissue>
    </source>
</reference>
<sequence length="200" mass="22198">MTTSATGLEPSNINTSDNSTAFLNWNASTRFSVDSASITFQSLVTLVKEGYPFDDALEAKAIGFLGHIDTHFKRSEDDNLLFKLVHAHDDPVAGFLDALLSLLASSSHMIVESALEILHFVTTFLDSFVPMMRAWRIADPHTVGKGKTIIRALNNEGFDDVLDQTLFKVKPEYHRFGSPSIDHFAEEFGANYLPAIPLYM</sequence>
<dbReference type="EMBL" id="JARBJD010000364">
    <property type="protein sequence ID" value="KAK2943089.1"/>
    <property type="molecule type" value="Genomic_DNA"/>
</dbReference>
<name>A0ABQ9WVD3_9EUKA</name>
<evidence type="ECO:0000313" key="1">
    <source>
        <dbReference type="EMBL" id="KAK2943089.1"/>
    </source>
</evidence>
<dbReference type="Proteomes" id="UP001281761">
    <property type="component" value="Unassembled WGS sequence"/>
</dbReference>
<protein>
    <submittedName>
        <fullName evidence="1">Uncharacterized protein</fullName>
    </submittedName>
</protein>
<organism evidence="1 2">
    <name type="scientific">Blattamonas nauphoetae</name>
    <dbReference type="NCBI Taxonomy" id="2049346"/>
    <lineage>
        <taxon>Eukaryota</taxon>
        <taxon>Metamonada</taxon>
        <taxon>Preaxostyla</taxon>
        <taxon>Oxymonadida</taxon>
        <taxon>Blattamonas</taxon>
    </lineage>
</organism>
<gene>
    <name evidence="1" type="ORF">BLNAU_21998</name>
</gene>
<evidence type="ECO:0000313" key="2">
    <source>
        <dbReference type="Proteomes" id="UP001281761"/>
    </source>
</evidence>
<keyword evidence="2" id="KW-1185">Reference proteome</keyword>
<comment type="caution">
    <text evidence="1">The sequence shown here is derived from an EMBL/GenBank/DDBJ whole genome shotgun (WGS) entry which is preliminary data.</text>
</comment>